<accession>A0ABN1UYD7</accession>
<dbReference type="EMBL" id="BAAAKV010000031">
    <property type="protein sequence ID" value="GAA1176263.1"/>
    <property type="molecule type" value="Genomic_DNA"/>
</dbReference>
<dbReference type="Proteomes" id="UP001501371">
    <property type="component" value="Unassembled WGS sequence"/>
</dbReference>
<gene>
    <name evidence="2" type="ORF">GCM10009654_36850</name>
</gene>
<protein>
    <submittedName>
        <fullName evidence="2">Uncharacterized protein</fullName>
    </submittedName>
</protein>
<comment type="caution">
    <text evidence="2">The sequence shown here is derived from an EMBL/GenBank/DDBJ whole genome shotgun (WGS) entry which is preliminary data.</text>
</comment>
<evidence type="ECO:0000256" key="1">
    <source>
        <dbReference type="SAM" id="MobiDB-lite"/>
    </source>
</evidence>
<keyword evidence="3" id="KW-1185">Reference proteome</keyword>
<feature type="region of interest" description="Disordered" evidence="1">
    <location>
        <begin position="1"/>
        <end position="31"/>
    </location>
</feature>
<sequence>MPPAALSESSKYIQYEDDPPPCDRTHQTPPAPPFGRTALLSQYALGRIAKVPPDNGCPVAAGTPCRSRHQRSGSGTYTPGCVDSLM</sequence>
<evidence type="ECO:0000313" key="2">
    <source>
        <dbReference type="EMBL" id="GAA1176263.1"/>
    </source>
</evidence>
<organism evidence="2 3">
    <name type="scientific">Streptomyces hebeiensis</name>
    <dbReference type="NCBI Taxonomy" id="229486"/>
    <lineage>
        <taxon>Bacteria</taxon>
        <taxon>Bacillati</taxon>
        <taxon>Actinomycetota</taxon>
        <taxon>Actinomycetes</taxon>
        <taxon>Kitasatosporales</taxon>
        <taxon>Streptomycetaceae</taxon>
        <taxon>Streptomyces</taxon>
    </lineage>
</organism>
<name>A0ABN1UYD7_9ACTN</name>
<feature type="region of interest" description="Disordered" evidence="1">
    <location>
        <begin position="64"/>
        <end position="86"/>
    </location>
</feature>
<reference evidence="2 3" key="1">
    <citation type="journal article" date="2019" name="Int. J. Syst. Evol. Microbiol.">
        <title>The Global Catalogue of Microorganisms (GCM) 10K type strain sequencing project: providing services to taxonomists for standard genome sequencing and annotation.</title>
        <authorList>
            <consortium name="The Broad Institute Genomics Platform"/>
            <consortium name="The Broad Institute Genome Sequencing Center for Infectious Disease"/>
            <person name="Wu L."/>
            <person name="Ma J."/>
        </authorList>
    </citation>
    <scope>NUCLEOTIDE SEQUENCE [LARGE SCALE GENOMIC DNA]</scope>
    <source>
        <strain evidence="2 3">JCM 12696</strain>
    </source>
</reference>
<evidence type="ECO:0000313" key="3">
    <source>
        <dbReference type="Proteomes" id="UP001501371"/>
    </source>
</evidence>
<proteinExistence type="predicted"/>